<gene>
    <name evidence="7" type="primary">LOC120266729</name>
</gene>
<dbReference type="Proteomes" id="UP001515500">
    <property type="component" value="Chromosome 8"/>
</dbReference>
<feature type="repeat" description="RCC1" evidence="3">
    <location>
        <begin position="366"/>
        <end position="421"/>
    </location>
</feature>
<feature type="repeat" description="RCC1" evidence="3">
    <location>
        <begin position="202"/>
        <end position="260"/>
    </location>
</feature>
<evidence type="ECO:0000256" key="2">
    <source>
        <dbReference type="PROSITE-ProRule" id="PRU00023"/>
    </source>
</evidence>
<dbReference type="GeneID" id="120266729"/>
<feature type="region of interest" description="Disordered" evidence="4">
    <location>
        <begin position="962"/>
        <end position="1051"/>
    </location>
</feature>
<dbReference type="PANTHER" id="PTHR22872:SF2">
    <property type="entry name" value="INHIBITOR OF BRUTON TYROSINE KINASE"/>
    <property type="match status" value="1"/>
</dbReference>
<dbReference type="InterPro" id="IPR058923">
    <property type="entry name" value="RCC1-like_dom"/>
</dbReference>
<name>A0AB40BSA7_DIOCR</name>
<dbReference type="InterPro" id="IPR051625">
    <property type="entry name" value="Signaling_Regulatory_Domain"/>
</dbReference>
<evidence type="ECO:0000259" key="5">
    <source>
        <dbReference type="Pfam" id="PF25390"/>
    </source>
</evidence>
<dbReference type="CDD" id="cd14733">
    <property type="entry name" value="BACK"/>
    <property type="match status" value="1"/>
</dbReference>
<dbReference type="PANTHER" id="PTHR22872">
    <property type="entry name" value="BTK-BINDING PROTEIN-RELATED"/>
    <property type="match status" value="1"/>
</dbReference>
<dbReference type="PROSITE" id="PS50088">
    <property type="entry name" value="ANK_REPEAT"/>
    <property type="match status" value="2"/>
</dbReference>
<feature type="region of interest" description="Disordered" evidence="4">
    <location>
        <begin position="843"/>
        <end position="905"/>
    </location>
</feature>
<feature type="repeat" description="RCC1" evidence="3">
    <location>
        <begin position="312"/>
        <end position="365"/>
    </location>
</feature>
<dbReference type="Gene3D" id="1.25.40.20">
    <property type="entry name" value="Ankyrin repeat-containing domain"/>
    <property type="match status" value="1"/>
</dbReference>
<dbReference type="SMART" id="SM00248">
    <property type="entry name" value="ANK"/>
    <property type="match status" value="2"/>
</dbReference>
<feature type="repeat" description="ANK" evidence="2">
    <location>
        <begin position="92"/>
        <end position="124"/>
    </location>
</feature>
<dbReference type="Gene3D" id="2.130.10.30">
    <property type="entry name" value="Regulator of chromosome condensation 1/beta-lactamase-inhibitor protein II"/>
    <property type="match status" value="2"/>
</dbReference>
<organism evidence="6 7">
    <name type="scientific">Dioscorea cayennensis subsp. rotundata</name>
    <name type="common">White Guinea yam</name>
    <name type="synonym">Dioscorea rotundata</name>
    <dbReference type="NCBI Taxonomy" id="55577"/>
    <lineage>
        <taxon>Eukaryota</taxon>
        <taxon>Viridiplantae</taxon>
        <taxon>Streptophyta</taxon>
        <taxon>Embryophyta</taxon>
        <taxon>Tracheophyta</taxon>
        <taxon>Spermatophyta</taxon>
        <taxon>Magnoliopsida</taxon>
        <taxon>Liliopsida</taxon>
        <taxon>Dioscoreales</taxon>
        <taxon>Dioscoreaceae</taxon>
        <taxon>Dioscorea</taxon>
    </lineage>
</organism>
<dbReference type="PROSITE" id="PS50012">
    <property type="entry name" value="RCC1_3"/>
    <property type="match status" value="5"/>
</dbReference>
<keyword evidence="6" id="KW-1185">Reference proteome</keyword>
<dbReference type="PROSITE" id="PS50297">
    <property type="entry name" value="ANK_REP_REGION"/>
    <property type="match status" value="2"/>
</dbReference>
<dbReference type="SUPFAM" id="SSF48403">
    <property type="entry name" value="Ankyrin repeat"/>
    <property type="match status" value="1"/>
</dbReference>
<dbReference type="PRINTS" id="PR00633">
    <property type="entry name" value="RCCNDNSATION"/>
</dbReference>
<dbReference type="RefSeq" id="XP_039130324.1">
    <property type="nucleotide sequence ID" value="XM_039274390.1"/>
</dbReference>
<accession>A0AB40BSA7</accession>
<evidence type="ECO:0000256" key="1">
    <source>
        <dbReference type="ARBA" id="ARBA00022737"/>
    </source>
</evidence>
<feature type="repeat" description="RCC1" evidence="3">
    <location>
        <begin position="150"/>
        <end position="201"/>
    </location>
</feature>
<feature type="compositionally biased region" description="Polar residues" evidence="4">
    <location>
        <begin position="996"/>
        <end position="1017"/>
    </location>
</feature>
<sequence>MESLTSPSVSVKQTRRFSSSNSQKDLWFIAREGSIAELDSALLLLKKNGGNIDMRNAFGLSPLHIATWRNHVPMVKRLLAAGADPNVRDGESGWSSLHRALHFGHLAVASVLLQHGASLLLEDSKYRTPVDLLSGPISQIIGSGLDSVATEVYSWGSGTNYQLGTGNAHVQKLPGKVDALHSSYVKIIVASKFHSVAVTASGELYTWGFGRGGRLGHPEFDIHSGQAAAITPRKVTFGLGSRRVRAVAAAKHHTVIAIENGDVFTWGSNREGQLGYTSVDTQPTPRRVTSLREKIVAVAAANKHTAAVAESGEVFTWGCNKEGQLGYGTSNSASNSTPRLVEYLKGKVLKGVSAAKNHTIVLGSDGEVFTWGHRLVTPRRVIIARSLKKCGNAPLKFHRAERLHVVSVAAGSVHSTVLTDDGALFYWVSADPDLRCQQLYSMCGRNVVSLSAGKYWTAAVTTTGDVYMWDGKKYRADVPVATRLHGVKHATSVCVGETHLLVASSLYHPSYPPKVTENHQKSRAVNDMLEEVNEDLMFDGLQVEVSLQASKVSGSSGTVAPSLKNLCEKAAIDFLVEPRNAIHLLDIADTLEAHELRKHCEEIAIRNLDYIFTVSASAIMNAPLELLVKLEKSLDDKSSEPWCHRRLPTPTATFPAVIDSEEENSDFCYTRPRVNRKKLTLKNYEGLGTDCFLQKDHKADQVVSKEVRALRKKLQQIDMLEAKQLNGHHLDDQQVAKLETRSAVENTLAELGIPLESESKASLPSLIDGKRNKKSELSRKQRRKNKLMTSLTEVDSVEVSVEQNSTVNLPDVKSLEIPKETKEVGIDINSESRIMEGCSLLGTKSVSRPHNANNNSKAPQSTSSKKKNKKGGLSMFLSGALDEPRQAPPPPPTPKSDGPAWGGAKITKSLSSLRDIQNEQSKTTEVTNNRLKDRCEDFTCAVSPGQIRLSSFLPKTISTPIPVTPARAVPTTEGEKNTPPWSSAGSSPVMGRPSLRNIQMQQEKKQLSISNSPKTRTSGFSISSQGSPSDSGGAKDTVPNRWFKPETDAPSSIRSIQIEEKAMKDLKRFYSSVKLVKAEPKF</sequence>
<keyword evidence="2" id="KW-0040">ANK repeat</keyword>
<feature type="compositionally biased region" description="Polar residues" evidence="4">
    <location>
        <begin position="843"/>
        <end position="860"/>
    </location>
</feature>
<evidence type="ECO:0000256" key="4">
    <source>
        <dbReference type="SAM" id="MobiDB-lite"/>
    </source>
</evidence>
<dbReference type="Pfam" id="PF12796">
    <property type="entry name" value="Ank_2"/>
    <property type="match status" value="1"/>
</dbReference>
<evidence type="ECO:0000256" key="3">
    <source>
        <dbReference type="PROSITE-ProRule" id="PRU00235"/>
    </source>
</evidence>
<dbReference type="InterPro" id="IPR009091">
    <property type="entry name" value="RCC1/BLIP-II"/>
</dbReference>
<evidence type="ECO:0000313" key="7">
    <source>
        <dbReference type="RefSeq" id="XP_039130324.1"/>
    </source>
</evidence>
<dbReference type="AlphaFoldDB" id="A0AB40BSA7"/>
<reference evidence="7" key="1">
    <citation type="submission" date="2025-08" db="UniProtKB">
        <authorList>
            <consortium name="RefSeq"/>
        </authorList>
    </citation>
    <scope>IDENTIFICATION</scope>
</reference>
<protein>
    <submittedName>
        <fullName evidence="7">Uncharacterized protein LOC120266729</fullName>
    </submittedName>
</protein>
<dbReference type="InterPro" id="IPR000408">
    <property type="entry name" value="Reg_chr_condens"/>
</dbReference>
<keyword evidence="1" id="KW-0677">Repeat</keyword>
<dbReference type="SUPFAM" id="SSF50985">
    <property type="entry name" value="RCC1/BLIP-II"/>
    <property type="match status" value="2"/>
</dbReference>
<dbReference type="InterPro" id="IPR002110">
    <property type="entry name" value="Ankyrin_rpt"/>
</dbReference>
<proteinExistence type="predicted"/>
<feature type="repeat" description="RCC1" evidence="3">
    <location>
        <begin position="261"/>
        <end position="311"/>
    </location>
</feature>
<feature type="repeat" description="ANK" evidence="2">
    <location>
        <begin position="58"/>
        <end position="90"/>
    </location>
</feature>
<feature type="compositionally biased region" description="Basic and acidic residues" evidence="4">
    <location>
        <begin position="768"/>
        <end position="779"/>
    </location>
</feature>
<feature type="compositionally biased region" description="Low complexity" evidence="4">
    <location>
        <begin position="1018"/>
        <end position="1032"/>
    </location>
</feature>
<evidence type="ECO:0000313" key="6">
    <source>
        <dbReference type="Proteomes" id="UP001515500"/>
    </source>
</evidence>
<dbReference type="InterPro" id="IPR036770">
    <property type="entry name" value="Ankyrin_rpt-contain_sf"/>
</dbReference>
<dbReference type="Pfam" id="PF25390">
    <property type="entry name" value="WD40_RLD"/>
    <property type="match status" value="1"/>
</dbReference>
<feature type="region of interest" description="Disordered" evidence="4">
    <location>
        <begin position="764"/>
        <end position="789"/>
    </location>
</feature>
<feature type="domain" description="RCC1-like" evidence="5">
    <location>
        <begin position="151"/>
        <end position="372"/>
    </location>
</feature>